<feature type="domain" description="N-acetyltransferase" evidence="3">
    <location>
        <begin position="6"/>
        <end position="167"/>
    </location>
</feature>
<reference evidence="4 5" key="1">
    <citation type="submission" date="2019-12" db="EMBL/GenBank/DDBJ databases">
        <title>Rhizobium genotypes associated with high levels of biological nitrogen fixation by grain legumes in a temperate-maritime cropping system.</title>
        <authorList>
            <person name="Maluk M."/>
            <person name="Francesc Ferrando Molina F."/>
            <person name="Lopez Del Egido L."/>
            <person name="Lafos M."/>
            <person name="Langarica-Fuentes A."/>
            <person name="Gebre Yohannes G."/>
            <person name="Young M.W."/>
            <person name="Martin P."/>
            <person name="Gantlett R."/>
            <person name="Kenicer G."/>
            <person name="Hawes C."/>
            <person name="Begg G.S."/>
            <person name="Quilliam R.S."/>
            <person name="Squire G.R."/>
            <person name="Poole P.S."/>
            <person name="Young P.W."/>
            <person name="Iannetta P.M."/>
            <person name="James E.K."/>
        </authorList>
    </citation>
    <scope>NUCLEOTIDE SEQUENCE [LARGE SCALE GENOMIC DNA]</scope>
    <source>
        <strain evidence="4 5">JHI1118</strain>
    </source>
</reference>
<dbReference type="EMBL" id="WUEY01000024">
    <property type="protein sequence ID" value="NEI73968.1"/>
    <property type="molecule type" value="Genomic_DNA"/>
</dbReference>
<dbReference type="CDD" id="cd04301">
    <property type="entry name" value="NAT_SF"/>
    <property type="match status" value="1"/>
</dbReference>
<dbReference type="PANTHER" id="PTHR43877:SF2">
    <property type="entry name" value="AMINOALKYLPHOSPHONATE N-ACETYLTRANSFERASE-RELATED"/>
    <property type="match status" value="1"/>
</dbReference>
<dbReference type="PROSITE" id="PS51186">
    <property type="entry name" value="GNAT"/>
    <property type="match status" value="1"/>
</dbReference>
<dbReference type="InterPro" id="IPR000182">
    <property type="entry name" value="GNAT_dom"/>
</dbReference>
<keyword evidence="2" id="KW-0012">Acyltransferase</keyword>
<dbReference type="Proteomes" id="UP000483035">
    <property type="component" value="Unassembled WGS sequence"/>
</dbReference>
<dbReference type="SUPFAM" id="SSF55729">
    <property type="entry name" value="Acyl-CoA N-acyltransferases (Nat)"/>
    <property type="match status" value="1"/>
</dbReference>
<dbReference type="RefSeq" id="WP_163992777.1">
    <property type="nucleotide sequence ID" value="NZ_WUEY01000024.1"/>
</dbReference>
<dbReference type="InterPro" id="IPR016181">
    <property type="entry name" value="Acyl_CoA_acyltransferase"/>
</dbReference>
<evidence type="ECO:0000313" key="4">
    <source>
        <dbReference type="EMBL" id="NEI73968.1"/>
    </source>
</evidence>
<evidence type="ECO:0000256" key="1">
    <source>
        <dbReference type="ARBA" id="ARBA00022679"/>
    </source>
</evidence>
<dbReference type="AlphaFoldDB" id="A0A6L9UH79"/>
<dbReference type="PANTHER" id="PTHR43877">
    <property type="entry name" value="AMINOALKYLPHOSPHONATE N-ACETYLTRANSFERASE-RELATED-RELATED"/>
    <property type="match status" value="1"/>
</dbReference>
<evidence type="ECO:0000256" key="2">
    <source>
        <dbReference type="ARBA" id="ARBA00023315"/>
    </source>
</evidence>
<proteinExistence type="predicted"/>
<evidence type="ECO:0000259" key="3">
    <source>
        <dbReference type="PROSITE" id="PS51186"/>
    </source>
</evidence>
<dbReference type="Pfam" id="PF00583">
    <property type="entry name" value="Acetyltransf_1"/>
    <property type="match status" value="1"/>
</dbReference>
<evidence type="ECO:0000313" key="5">
    <source>
        <dbReference type="Proteomes" id="UP000483035"/>
    </source>
</evidence>
<accession>A0A6L9UH79</accession>
<comment type="caution">
    <text evidence="4">The sequence shown here is derived from an EMBL/GenBank/DDBJ whole genome shotgun (WGS) entry which is preliminary data.</text>
</comment>
<dbReference type="Gene3D" id="3.40.630.30">
    <property type="match status" value="1"/>
</dbReference>
<name>A0A6L9UH79_9HYPH</name>
<keyword evidence="1 4" id="KW-0808">Transferase</keyword>
<organism evidence="4 5">
    <name type="scientific">Rhizobium lusitanum</name>
    <dbReference type="NCBI Taxonomy" id="293958"/>
    <lineage>
        <taxon>Bacteria</taxon>
        <taxon>Pseudomonadati</taxon>
        <taxon>Pseudomonadota</taxon>
        <taxon>Alphaproteobacteria</taxon>
        <taxon>Hyphomicrobiales</taxon>
        <taxon>Rhizobiaceae</taxon>
        <taxon>Rhizobium/Agrobacterium group</taxon>
        <taxon>Rhizobium</taxon>
    </lineage>
</organism>
<dbReference type="GO" id="GO:0016747">
    <property type="term" value="F:acyltransferase activity, transferring groups other than amino-acyl groups"/>
    <property type="evidence" value="ECO:0007669"/>
    <property type="project" value="InterPro"/>
</dbReference>
<protein>
    <submittedName>
        <fullName evidence="4">GNAT family N-acetyltransferase</fullName>
    </submittedName>
</protein>
<dbReference type="InterPro" id="IPR050832">
    <property type="entry name" value="Bact_Acetyltransf"/>
</dbReference>
<sequence length="168" mass="19213">MVGRNITIRRIDAESVDAFRRIRLEALSAEPASYASSYEDWAAFSAEEWKQRLSEPVFVAFENNEPVGLIGLLRQRPRKMVHRATIVMVYVRKGLRGGGLARNLFQVVTDYARYCGIRQLELVVSAENLAAIRFYQREGFVAAGRIPNGFFQDGREIDEIIMVCRLIR</sequence>
<gene>
    <name evidence="4" type="ORF">GR212_30885</name>
</gene>